<keyword evidence="2" id="KW-1185">Reference proteome</keyword>
<proteinExistence type="predicted"/>
<sequence length="130" mass="14810">MFVNWPVHCVVSGGFEYFGFVEFSWWKDDDGDHRFHVTVRHFQFPEIVAACIKDELIERIELVGFVSKDGVDKTDAPTFLNAVVPMEAPGIAADAVRASRERELEEAEIVDDARRAVLGMTDRPMREVRP</sequence>
<dbReference type="EMBL" id="WJPO01000036">
    <property type="protein sequence ID" value="MRH22675.1"/>
    <property type="molecule type" value="Genomic_DNA"/>
</dbReference>
<dbReference type="Proteomes" id="UP000466730">
    <property type="component" value="Unassembled WGS sequence"/>
</dbReference>
<dbReference type="AlphaFoldDB" id="A0A844BLV4"/>
<organism evidence="1 2">
    <name type="scientific">Rhodovulum strictum</name>
    <dbReference type="NCBI Taxonomy" id="58314"/>
    <lineage>
        <taxon>Bacteria</taxon>
        <taxon>Pseudomonadati</taxon>
        <taxon>Pseudomonadota</taxon>
        <taxon>Alphaproteobacteria</taxon>
        <taxon>Rhodobacterales</taxon>
        <taxon>Paracoccaceae</taxon>
        <taxon>Rhodovulum</taxon>
    </lineage>
</organism>
<dbReference type="RefSeq" id="WP_153749939.1">
    <property type="nucleotide sequence ID" value="NZ_BAAADI010000058.1"/>
</dbReference>
<reference evidence="1 2" key="1">
    <citation type="submission" date="2019-11" db="EMBL/GenBank/DDBJ databases">
        <title>Draft Whole-Genome sequence of the marine photosynthetic bacterium Rhodovulum strictum DSM 11289.</title>
        <authorList>
            <person name="Kyndt J.A."/>
            <person name="Meyer T.E."/>
        </authorList>
    </citation>
    <scope>NUCLEOTIDE SEQUENCE [LARGE SCALE GENOMIC DNA]</scope>
    <source>
        <strain evidence="1 2">DSM 11289</strain>
    </source>
</reference>
<protein>
    <submittedName>
        <fullName evidence="1">Uncharacterized protein</fullName>
    </submittedName>
</protein>
<evidence type="ECO:0000313" key="1">
    <source>
        <dbReference type="EMBL" id="MRH22675.1"/>
    </source>
</evidence>
<gene>
    <name evidence="1" type="ORF">GH815_16990</name>
</gene>
<name>A0A844BLV4_9RHOB</name>
<accession>A0A844BLV4</accession>
<comment type="caution">
    <text evidence="1">The sequence shown here is derived from an EMBL/GenBank/DDBJ whole genome shotgun (WGS) entry which is preliminary data.</text>
</comment>
<evidence type="ECO:0000313" key="2">
    <source>
        <dbReference type="Proteomes" id="UP000466730"/>
    </source>
</evidence>